<dbReference type="PANTHER" id="PTHR43095">
    <property type="entry name" value="SUGAR KINASE"/>
    <property type="match status" value="1"/>
</dbReference>
<dbReference type="InterPro" id="IPR050406">
    <property type="entry name" value="FGGY_Carb_Kinase"/>
</dbReference>
<dbReference type="SUPFAM" id="SSF53067">
    <property type="entry name" value="Actin-like ATPase domain"/>
    <property type="match status" value="2"/>
</dbReference>
<comment type="caution">
    <text evidence="7">The sequence shown here is derived from an EMBL/GenBank/DDBJ whole genome shotgun (WGS) entry which is preliminary data.</text>
</comment>
<dbReference type="InterPro" id="IPR018485">
    <property type="entry name" value="FGGY_C"/>
</dbReference>
<keyword evidence="3 4" id="KW-0418">Kinase</keyword>
<dbReference type="GO" id="GO:0016301">
    <property type="term" value="F:kinase activity"/>
    <property type="evidence" value="ECO:0007669"/>
    <property type="project" value="UniProtKB-KW"/>
</dbReference>
<reference evidence="7 8" key="1">
    <citation type="submission" date="2018-05" db="EMBL/GenBank/DDBJ databases">
        <title>Rhodobacteraceae gen. nov., sp. nov. isolated from sea water.</title>
        <authorList>
            <person name="Ren Y."/>
        </authorList>
    </citation>
    <scope>NUCLEOTIDE SEQUENCE [LARGE SCALE GENOMIC DNA]</scope>
    <source>
        <strain evidence="7 8">TG-679</strain>
    </source>
</reference>
<evidence type="ECO:0000313" key="8">
    <source>
        <dbReference type="Proteomes" id="UP000245680"/>
    </source>
</evidence>
<evidence type="ECO:0000259" key="5">
    <source>
        <dbReference type="Pfam" id="PF00370"/>
    </source>
</evidence>
<dbReference type="GO" id="GO:0005975">
    <property type="term" value="P:carbohydrate metabolic process"/>
    <property type="evidence" value="ECO:0007669"/>
    <property type="project" value="InterPro"/>
</dbReference>
<dbReference type="RefSeq" id="WP_109811805.1">
    <property type="nucleotide sequence ID" value="NZ_QGKU01000034.1"/>
</dbReference>
<evidence type="ECO:0000256" key="3">
    <source>
        <dbReference type="ARBA" id="ARBA00022777"/>
    </source>
</evidence>
<dbReference type="PROSITE" id="PS00445">
    <property type="entry name" value="FGGY_KINASES_2"/>
    <property type="match status" value="1"/>
</dbReference>
<evidence type="ECO:0000313" key="7">
    <source>
        <dbReference type="EMBL" id="PWR02491.1"/>
    </source>
</evidence>
<dbReference type="Pfam" id="PF02782">
    <property type="entry name" value="FGGY_C"/>
    <property type="match status" value="1"/>
</dbReference>
<dbReference type="Gene3D" id="3.30.420.40">
    <property type="match status" value="2"/>
</dbReference>
<dbReference type="InterPro" id="IPR018484">
    <property type="entry name" value="FGGY_N"/>
</dbReference>
<dbReference type="Pfam" id="PF00370">
    <property type="entry name" value="FGGY_N"/>
    <property type="match status" value="1"/>
</dbReference>
<evidence type="ECO:0000256" key="1">
    <source>
        <dbReference type="ARBA" id="ARBA00009156"/>
    </source>
</evidence>
<dbReference type="EMBL" id="QGKU01000034">
    <property type="protein sequence ID" value="PWR02491.1"/>
    <property type="molecule type" value="Genomic_DNA"/>
</dbReference>
<evidence type="ECO:0000256" key="4">
    <source>
        <dbReference type="RuleBase" id="RU003733"/>
    </source>
</evidence>
<gene>
    <name evidence="7" type="ORF">DKT77_11225</name>
</gene>
<evidence type="ECO:0000259" key="6">
    <source>
        <dbReference type="Pfam" id="PF02782"/>
    </source>
</evidence>
<accession>A0A2V2LF27</accession>
<dbReference type="InterPro" id="IPR043129">
    <property type="entry name" value="ATPase_NBD"/>
</dbReference>
<name>A0A2V2LF27_9RHOB</name>
<feature type="domain" description="Carbohydrate kinase FGGY N-terminal" evidence="5">
    <location>
        <begin position="9"/>
        <end position="253"/>
    </location>
</feature>
<organism evidence="7 8">
    <name type="scientific">Meridianimarinicoccus roseus</name>
    <dbReference type="NCBI Taxonomy" id="2072018"/>
    <lineage>
        <taxon>Bacteria</taxon>
        <taxon>Pseudomonadati</taxon>
        <taxon>Pseudomonadota</taxon>
        <taxon>Alphaproteobacteria</taxon>
        <taxon>Rhodobacterales</taxon>
        <taxon>Paracoccaceae</taxon>
        <taxon>Meridianimarinicoccus</taxon>
    </lineage>
</organism>
<dbReference type="PIRSF" id="PIRSF000538">
    <property type="entry name" value="GlpK"/>
    <property type="match status" value="1"/>
</dbReference>
<keyword evidence="8" id="KW-1185">Reference proteome</keyword>
<dbReference type="InterPro" id="IPR018483">
    <property type="entry name" value="Carb_kinase_FGGY_CS"/>
</dbReference>
<dbReference type="PANTHER" id="PTHR43095:SF5">
    <property type="entry name" value="XYLULOSE KINASE"/>
    <property type="match status" value="1"/>
</dbReference>
<feature type="domain" description="Carbohydrate kinase FGGY C-terminal" evidence="6">
    <location>
        <begin position="267"/>
        <end position="460"/>
    </location>
</feature>
<evidence type="ECO:0000256" key="2">
    <source>
        <dbReference type="ARBA" id="ARBA00022679"/>
    </source>
</evidence>
<comment type="similarity">
    <text evidence="1 4">Belongs to the FGGY kinase family.</text>
</comment>
<proteinExistence type="inferred from homology"/>
<protein>
    <submittedName>
        <fullName evidence="7">Carbohydrate kinase</fullName>
    </submittedName>
</protein>
<dbReference type="AlphaFoldDB" id="A0A2V2LF27"/>
<dbReference type="OrthoDB" id="9805576at2"/>
<dbReference type="InterPro" id="IPR000577">
    <property type="entry name" value="Carb_kinase_FGGY"/>
</dbReference>
<keyword evidence="2 4" id="KW-0808">Transferase</keyword>
<dbReference type="GO" id="GO:0016773">
    <property type="term" value="F:phosphotransferase activity, alcohol group as acceptor"/>
    <property type="evidence" value="ECO:0007669"/>
    <property type="project" value="InterPro"/>
</dbReference>
<dbReference type="Proteomes" id="UP000245680">
    <property type="component" value="Unassembled WGS sequence"/>
</dbReference>
<sequence length="523" mass="54193">MTGAGRDLLVGIDAGTSVIKSVAFDLAGRQIAVAARPNLYTTRPDGAAVQPMDRTWADTAATLADLAAQVPDLKSRVAALAVTGQGDGTWLVDADNRPVTDGWLWLDARAAPTVDRLRVAPGDRARFETTGTGLNACQMGSQLAHMQATAPELLTEADCALHCKDWLYLNLTGMRATDPSEASFTFGDFRTRAYDEAVIDALGLTARRGLLPPVVDGARTTHPLTAEAAALTGLAEGTPVTLGYVDVVCTAMGSGIYARGAAAGCTIIGSTGMHMRATPLDGVHLNDAATGYVMVLPVPGQVAQIQSNMAATLNIDWILKVAADLMADMGHPVRHSDLIGHLDGWIGAAAPGKILYHPYISEAGERGPFVDASARAGFAGLGSAHRFPDLVRAVVEGLGMAARDCYGAMGAMPDEVRLTGGAARSAALRAILAAALGTPVRPSGRDEAGAAGAAMMAAMAVGVYGDWDACIADWVSPLLGGAEPPDPALAAIYDTAFPAYTALRDALPPVWGCLKQLQETSRA</sequence>